<feature type="binding site" evidence="8">
    <location>
        <position position="126"/>
    </location>
    <ligand>
        <name>Zn(2+)</name>
        <dbReference type="ChEBI" id="CHEBI:29105"/>
    </ligand>
</feature>
<evidence type="ECO:0000259" key="9">
    <source>
        <dbReference type="Pfam" id="PF01979"/>
    </source>
</evidence>
<keyword evidence="11" id="KW-1185">Reference proteome</keyword>
<dbReference type="PANTHER" id="PTHR11113">
    <property type="entry name" value="N-ACETYLGLUCOSAMINE-6-PHOSPHATE DEACETYLASE"/>
    <property type="match status" value="1"/>
</dbReference>
<evidence type="ECO:0000256" key="3">
    <source>
        <dbReference type="ARBA" id="ARBA00022801"/>
    </source>
</evidence>
<gene>
    <name evidence="10" type="primary">nagA_2</name>
    <name evidence="10" type="ORF">CCY01nite_12140</name>
</gene>
<dbReference type="SUPFAM" id="SSF51338">
    <property type="entry name" value="Composite domain of metallo-dependent hydrolases"/>
    <property type="match status" value="1"/>
</dbReference>
<reference evidence="10 11" key="1">
    <citation type="submission" date="2019-07" db="EMBL/GenBank/DDBJ databases">
        <title>Whole genome shotgun sequence of Chitinophaga cymbidii NBRC 109752.</title>
        <authorList>
            <person name="Hosoyama A."/>
            <person name="Uohara A."/>
            <person name="Ohji S."/>
            <person name="Ichikawa N."/>
        </authorList>
    </citation>
    <scope>NUCLEOTIDE SEQUENCE [LARGE SCALE GENOMIC DNA]</scope>
    <source>
        <strain evidence="10 11">NBRC 109752</strain>
    </source>
</reference>
<organism evidence="10 11">
    <name type="scientific">Chitinophaga cymbidii</name>
    <dbReference type="NCBI Taxonomy" id="1096750"/>
    <lineage>
        <taxon>Bacteria</taxon>
        <taxon>Pseudomonadati</taxon>
        <taxon>Bacteroidota</taxon>
        <taxon>Chitinophagia</taxon>
        <taxon>Chitinophagales</taxon>
        <taxon>Chitinophagaceae</taxon>
        <taxon>Chitinophaga</taxon>
    </lineage>
</organism>
<feature type="binding site" evidence="7">
    <location>
        <begin position="215"/>
        <end position="216"/>
    </location>
    <ligand>
        <name>substrate</name>
    </ligand>
</feature>
<sequence length="368" mass="39682">MLIALVNAVFFTGKAEITGKALLIEDGIIKGWTPAVSIPEEARIIDQQGCNISPGLLDLQIYGGGGLLFADDPSAVALNTIADGLVRTGTTGFLITLATNSLEVFEKAIDVVRDNPHPAVLGLHLEGPYINPVKRGAHITQYIKKPERKEVEVLLQRAKGVIKMMTVAPEMCDPEIIRLLLDHGVVVSAGHSNATFEEAAKGFALGIQTSTHLFNAMSPLHHRDTGLPGAVYQSATACASIIPDGIHVDFEALDISKKMMGERLFLITDAVEASNGAYTHIKQKDRYTLPDGTLSGSAITLLQGIRNCVEKVGIPLPEALRMASTYPARLMGMPQREGITPGQKANLTVFDREFRPVMVYVEGTSYTI</sequence>
<dbReference type="InterPro" id="IPR032466">
    <property type="entry name" value="Metal_Hydrolase"/>
</dbReference>
<dbReference type="SUPFAM" id="SSF51556">
    <property type="entry name" value="Metallo-dependent hydrolases"/>
    <property type="match status" value="1"/>
</dbReference>
<keyword evidence="3 5" id="KW-0378">Hydrolase</keyword>
<accession>A0A512RH06</accession>
<feature type="binding site" evidence="7">
    <location>
        <position position="223"/>
    </location>
    <ligand>
        <name>substrate</name>
    </ligand>
</feature>
<dbReference type="NCBIfam" id="TIGR00221">
    <property type="entry name" value="nagA"/>
    <property type="match status" value="1"/>
</dbReference>
<comment type="similarity">
    <text evidence="1 5">Belongs to the metallo-dependent hydrolases superfamily. NagA family.</text>
</comment>
<comment type="cofactor">
    <cofactor evidence="8">
        <name>a divalent metal cation</name>
        <dbReference type="ChEBI" id="CHEBI:60240"/>
    </cofactor>
    <text evidence="8">Binds 1 divalent metal cation per subunit.</text>
</comment>
<protein>
    <submittedName>
        <fullName evidence="10">N-acetylglucosamine-6-phosphate deacetylase</fullName>
    </submittedName>
</protein>
<feature type="active site" description="Proton donor/acceptor" evidence="6">
    <location>
        <position position="269"/>
    </location>
</feature>
<dbReference type="Gene3D" id="2.30.40.10">
    <property type="entry name" value="Urease, subunit C, domain 1"/>
    <property type="match status" value="1"/>
</dbReference>
<dbReference type="PIRSF" id="PIRSF038994">
    <property type="entry name" value="NagA"/>
    <property type="match status" value="1"/>
</dbReference>
<evidence type="ECO:0000313" key="11">
    <source>
        <dbReference type="Proteomes" id="UP000321436"/>
    </source>
</evidence>
<evidence type="ECO:0000256" key="6">
    <source>
        <dbReference type="PIRSR" id="PIRSR038994-1"/>
    </source>
</evidence>
<dbReference type="InterPro" id="IPR011059">
    <property type="entry name" value="Metal-dep_hydrolase_composite"/>
</dbReference>
<evidence type="ECO:0000256" key="8">
    <source>
        <dbReference type="PIRSR" id="PIRSR038994-3"/>
    </source>
</evidence>
<dbReference type="CDD" id="cd00854">
    <property type="entry name" value="NagA"/>
    <property type="match status" value="1"/>
</dbReference>
<comment type="caution">
    <text evidence="10">The sequence shown here is derived from an EMBL/GenBank/DDBJ whole genome shotgun (WGS) entry which is preliminary data.</text>
</comment>
<evidence type="ECO:0000256" key="4">
    <source>
        <dbReference type="ARBA" id="ARBA00023277"/>
    </source>
</evidence>
<evidence type="ECO:0000256" key="7">
    <source>
        <dbReference type="PIRSR" id="PIRSR038994-2"/>
    </source>
</evidence>
<feature type="binding site" evidence="7">
    <location>
        <position position="137"/>
    </location>
    <ligand>
        <name>substrate</name>
    </ligand>
</feature>
<evidence type="ECO:0000256" key="2">
    <source>
        <dbReference type="ARBA" id="ARBA00022723"/>
    </source>
</evidence>
<feature type="binding site" evidence="8">
    <location>
        <position position="191"/>
    </location>
    <ligand>
        <name>Zn(2+)</name>
        <dbReference type="ChEBI" id="CHEBI:29105"/>
    </ligand>
</feature>
<dbReference type="AlphaFoldDB" id="A0A512RH06"/>
<dbReference type="PANTHER" id="PTHR11113:SF14">
    <property type="entry name" value="N-ACETYLGLUCOSAMINE-6-PHOSPHATE DEACETYLASE"/>
    <property type="match status" value="1"/>
</dbReference>
<feature type="binding site" evidence="7">
    <location>
        <begin position="294"/>
        <end position="296"/>
    </location>
    <ligand>
        <name>substrate</name>
    </ligand>
</feature>
<dbReference type="GO" id="GO:0046872">
    <property type="term" value="F:metal ion binding"/>
    <property type="evidence" value="ECO:0007669"/>
    <property type="project" value="UniProtKB-KW"/>
</dbReference>
<keyword evidence="4 5" id="KW-0119">Carbohydrate metabolism</keyword>
<evidence type="ECO:0000313" key="10">
    <source>
        <dbReference type="EMBL" id="GEP94954.1"/>
    </source>
</evidence>
<dbReference type="InterPro" id="IPR003764">
    <property type="entry name" value="GlcNAc_6-P_deAcase"/>
</dbReference>
<dbReference type="Pfam" id="PF01979">
    <property type="entry name" value="Amidohydro_1"/>
    <property type="match status" value="1"/>
</dbReference>
<dbReference type="OrthoDB" id="9776488at2"/>
<proteinExistence type="inferred from homology"/>
<evidence type="ECO:0000256" key="5">
    <source>
        <dbReference type="PIRNR" id="PIRNR038994"/>
    </source>
</evidence>
<dbReference type="GO" id="GO:0008448">
    <property type="term" value="F:N-acetylglucosamine-6-phosphate deacetylase activity"/>
    <property type="evidence" value="ECO:0007669"/>
    <property type="project" value="InterPro"/>
</dbReference>
<dbReference type="InterPro" id="IPR006680">
    <property type="entry name" value="Amidohydro-rel"/>
</dbReference>
<feature type="binding site" evidence="7">
    <location>
        <position position="247"/>
    </location>
    <ligand>
        <name>substrate</name>
    </ligand>
</feature>
<dbReference type="Gene3D" id="3.20.20.140">
    <property type="entry name" value="Metal-dependent hydrolases"/>
    <property type="match status" value="1"/>
</dbReference>
<feature type="domain" description="Amidohydrolase-related" evidence="9">
    <location>
        <begin position="52"/>
        <end position="363"/>
    </location>
</feature>
<feature type="binding site" evidence="8">
    <location>
        <position position="212"/>
    </location>
    <ligand>
        <name>Zn(2+)</name>
        <dbReference type="ChEBI" id="CHEBI:29105"/>
    </ligand>
</feature>
<name>A0A512RH06_9BACT</name>
<dbReference type="Proteomes" id="UP000321436">
    <property type="component" value="Unassembled WGS sequence"/>
</dbReference>
<dbReference type="GO" id="GO:0006046">
    <property type="term" value="P:N-acetylglucosamine catabolic process"/>
    <property type="evidence" value="ECO:0007669"/>
    <property type="project" value="TreeGrafter"/>
</dbReference>
<keyword evidence="2 8" id="KW-0479">Metal-binding</keyword>
<dbReference type="RefSeq" id="WP_146858800.1">
    <property type="nucleotide sequence ID" value="NZ_BKAU01000001.1"/>
</dbReference>
<dbReference type="EMBL" id="BKAU01000001">
    <property type="protein sequence ID" value="GEP94954.1"/>
    <property type="molecule type" value="Genomic_DNA"/>
</dbReference>
<evidence type="ECO:0000256" key="1">
    <source>
        <dbReference type="ARBA" id="ARBA00010716"/>
    </source>
</evidence>